<gene>
    <name evidence="2" type="ORF">PSRA_1158</name>
</gene>
<dbReference type="OrthoDB" id="192868at2"/>
<evidence type="ECO:0000256" key="1">
    <source>
        <dbReference type="SAM" id="Phobius"/>
    </source>
</evidence>
<keyword evidence="3" id="KW-1185">Reference proteome</keyword>
<keyword evidence="1" id="KW-1133">Transmembrane helix</keyword>
<dbReference type="RefSeq" id="WP_094660965.1">
    <property type="nucleotide sequence ID" value="NZ_MWWR01000008.1"/>
</dbReference>
<keyword evidence="1" id="KW-0812">Transmembrane</keyword>
<proteinExistence type="predicted"/>
<dbReference type="Proteomes" id="UP000216725">
    <property type="component" value="Unassembled WGS sequence"/>
</dbReference>
<evidence type="ECO:0000313" key="3">
    <source>
        <dbReference type="Proteomes" id="UP000216725"/>
    </source>
</evidence>
<reference evidence="2 3" key="1">
    <citation type="journal article" date="2017" name="BMC Genomics">
        <title>Comparative genomic and phylogenomic analyses of the Bifidobacteriaceae family.</title>
        <authorList>
            <person name="Lugli G.A."/>
            <person name="Milani C."/>
            <person name="Turroni F."/>
            <person name="Duranti S."/>
            <person name="Mancabelli L."/>
            <person name="Mangifesta M."/>
            <person name="Ferrario C."/>
            <person name="Modesto M."/>
            <person name="Mattarelli P."/>
            <person name="Jiri K."/>
            <person name="van Sinderen D."/>
            <person name="Ventura M."/>
        </authorList>
    </citation>
    <scope>NUCLEOTIDE SEQUENCE [LARGE SCALE GENOMIC DNA]</scope>
    <source>
        <strain evidence="2 3">DSM 24742</strain>
    </source>
</reference>
<organism evidence="2 3">
    <name type="scientific">Pseudoscardovia radai</name>
    <dbReference type="NCBI Taxonomy" id="987066"/>
    <lineage>
        <taxon>Bacteria</taxon>
        <taxon>Bacillati</taxon>
        <taxon>Actinomycetota</taxon>
        <taxon>Actinomycetes</taxon>
        <taxon>Bifidobacteriales</taxon>
        <taxon>Bifidobacteriaceae</taxon>
        <taxon>Pseudoscardovia</taxon>
    </lineage>
</organism>
<sequence length="260" mass="27001">MICSHCDNAVPEGMGTCPYCGNSLVPTDPATGMPTGMPVNATVQPTPTPQGAAKKKHHANPRIIIAIVAFVLAIALAATGVMLRQRYASAAASTTQTQAADPVGVWTVSSASSGDTTFEPGSSTELQFLSSTAKNLGYADADGALIPMFESLTIEIRPDNSCVVYDSLVTGGNGINQWSCSWQQDGGNIAVEYKQTGNAAQDYKLTLAFSDGKLTFDGASNADFIQQVDANGIFPLQNLANGGALAGASITFEREGRSAQ</sequence>
<dbReference type="EMBL" id="MWWR01000008">
    <property type="protein sequence ID" value="OZG51523.1"/>
    <property type="molecule type" value="Genomic_DNA"/>
</dbReference>
<dbReference type="AlphaFoldDB" id="A0A261EXE7"/>
<keyword evidence="1" id="KW-0472">Membrane</keyword>
<feature type="transmembrane region" description="Helical" evidence="1">
    <location>
        <begin position="63"/>
        <end position="83"/>
    </location>
</feature>
<name>A0A261EXE7_9BIFI</name>
<evidence type="ECO:0000313" key="2">
    <source>
        <dbReference type="EMBL" id="OZG51523.1"/>
    </source>
</evidence>
<accession>A0A261EXE7</accession>
<comment type="caution">
    <text evidence="2">The sequence shown here is derived from an EMBL/GenBank/DDBJ whole genome shotgun (WGS) entry which is preliminary data.</text>
</comment>
<protein>
    <submittedName>
        <fullName evidence="2">Uncharacterized protein</fullName>
    </submittedName>
</protein>